<evidence type="ECO:0000256" key="1">
    <source>
        <dbReference type="ARBA" id="ARBA00004141"/>
    </source>
</evidence>
<dbReference type="RefSeq" id="WP_123042496.1">
    <property type="nucleotide sequence ID" value="NZ_CP033433.1"/>
</dbReference>
<feature type="transmembrane region" description="Helical" evidence="5">
    <location>
        <begin position="70"/>
        <end position="87"/>
    </location>
</feature>
<dbReference type="Proteomes" id="UP000269097">
    <property type="component" value="Chromosome"/>
</dbReference>
<protein>
    <submittedName>
        <fullName evidence="6">DoxX family protein</fullName>
    </submittedName>
</protein>
<sequence length="121" mass="13388">MHVFSIVLQSLLLAYYLFSGTAKVVGAKYWVDIFEHLGLSQKFRVTTGFVQLIGAAALIAGYWLTWATPWASVWLSVTMLVACFVHVKVRDPIGKTAPALVFALLNLTILSMHASELSKLF</sequence>
<feature type="transmembrane region" description="Helical" evidence="5">
    <location>
        <begin position="43"/>
        <end position="64"/>
    </location>
</feature>
<evidence type="ECO:0000313" key="6">
    <source>
        <dbReference type="EMBL" id="AYQ74415.1"/>
    </source>
</evidence>
<evidence type="ECO:0000256" key="3">
    <source>
        <dbReference type="ARBA" id="ARBA00022989"/>
    </source>
</evidence>
<feature type="transmembrane region" description="Helical" evidence="5">
    <location>
        <begin position="6"/>
        <end position="31"/>
    </location>
</feature>
<keyword evidence="4 5" id="KW-0472">Membrane</keyword>
<evidence type="ECO:0000313" key="7">
    <source>
        <dbReference type="Proteomes" id="UP000269097"/>
    </source>
</evidence>
<dbReference type="AlphaFoldDB" id="A0A3G3K1I2"/>
<keyword evidence="7" id="KW-1185">Reference proteome</keyword>
<organism evidence="6 7">
    <name type="scientific">Cohnella candidum</name>
    <dbReference type="NCBI Taxonomy" id="2674991"/>
    <lineage>
        <taxon>Bacteria</taxon>
        <taxon>Bacillati</taxon>
        <taxon>Bacillota</taxon>
        <taxon>Bacilli</taxon>
        <taxon>Bacillales</taxon>
        <taxon>Paenibacillaceae</taxon>
        <taxon>Cohnella</taxon>
    </lineage>
</organism>
<proteinExistence type="predicted"/>
<dbReference type="Pfam" id="PF13564">
    <property type="entry name" value="DoxX_2"/>
    <property type="match status" value="1"/>
</dbReference>
<evidence type="ECO:0000256" key="2">
    <source>
        <dbReference type="ARBA" id="ARBA00022692"/>
    </source>
</evidence>
<dbReference type="KEGG" id="coh:EAV92_18675"/>
<dbReference type="GO" id="GO:0016020">
    <property type="term" value="C:membrane"/>
    <property type="evidence" value="ECO:0007669"/>
    <property type="project" value="UniProtKB-SubCell"/>
</dbReference>
<dbReference type="InterPro" id="IPR032808">
    <property type="entry name" value="DoxX"/>
</dbReference>
<accession>A0A3G3K1I2</accession>
<gene>
    <name evidence="6" type="ORF">EAV92_18675</name>
</gene>
<dbReference type="EMBL" id="CP033433">
    <property type="protein sequence ID" value="AYQ74415.1"/>
    <property type="molecule type" value="Genomic_DNA"/>
</dbReference>
<evidence type="ECO:0000256" key="5">
    <source>
        <dbReference type="SAM" id="Phobius"/>
    </source>
</evidence>
<evidence type="ECO:0000256" key="4">
    <source>
        <dbReference type="ARBA" id="ARBA00023136"/>
    </source>
</evidence>
<comment type="subcellular location">
    <subcellularLocation>
        <location evidence="1">Membrane</location>
        <topology evidence="1">Multi-pass membrane protein</topology>
    </subcellularLocation>
</comment>
<reference evidence="6 7" key="1">
    <citation type="submission" date="2018-10" db="EMBL/GenBank/DDBJ databases">
        <title>Genome Sequence of Cohnella sp.</title>
        <authorList>
            <person name="Srinivasan S."/>
            <person name="Kim M.K."/>
        </authorList>
    </citation>
    <scope>NUCLEOTIDE SEQUENCE [LARGE SCALE GENOMIC DNA]</scope>
    <source>
        <strain evidence="6 7">18JY8-7</strain>
    </source>
</reference>
<keyword evidence="3 5" id="KW-1133">Transmembrane helix</keyword>
<keyword evidence="2 5" id="KW-0812">Transmembrane</keyword>
<name>A0A3G3K1I2_9BACL</name>